<evidence type="ECO:0000313" key="2">
    <source>
        <dbReference type="Proteomes" id="UP001439008"/>
    </source>
</evidence>
<dbReference type="Proteomes" id="UP001439008">
    <property type="component" value="Unassembled WGS sequence"/>
</dbReference>
<keyword evidence="2" id="KW-1185">Reference proteome</keyword>
<reference evidence="1 2" key="1">
    <citation type="journal article" date="2024" name="BMC Biol.">
        <title>Comparative genomics of Ascetosporea gives new insight into the evolutionary basis for animal parasitism in Rhizaria.</title>
        <authorList>
            <person name="Hiltunen Thoren M."/>
            <person name="Onut-Brannstrom I."/>
            <person name="Alfjorden A."/>
            <person name="Peckova H."/>
            <person name="Swords F."/>
            <person name="Hooper C."/>
            <person name="Holzer A.S."/>
            <person name="Bass D."/>
            <person name="Burki F."/>
        </authorList>
    </citation>
    <scope>NUCLEOTIDE SEQUENCE [LARGE SCALE GENOMIC DNA]</scope>
    <source>
        <strain evidence="1">20-A016</strain>
    </source>
</reference>
<gene>
    <name evidence="1" type="ORF">MHBO_004098</name>
</gene>
<organism evidence="1 2">
    <name type="scientific">Bonamia ostreae</name>
    <dbReference type="NCBI Taxonomy" id="126728"/>
    <lineage>
        <taxon>Eukaryota</taxon>
        <taxon>Sar</taxon>
        <taxon>Rhizaria</taxon>
        <taxon>Endomyxa</taxon>
        <taxon>Ascetosporea</taxon>
        <taxon>Haplosporida</taxon>
        <taxon>Bonamia</taxon>
    </lineage>
</organism>
<proteinExistence type="predicted"/>
<dbReference type="EMBL" id="JBDODL010003148">
    <property type="protein sequence ID" value="MES1922584.1"/>
    <property type="molecule type" value="Genomic_DNA"/>
</dbReference>
<protein>
    <submittedName>
        <fullName evidence="1">Uncharacterized protein</fullName>
    </submittedName>
</protein>
<accession>A0ABV2ASP5</accession>
<sequence>MPRLNAACRSRIGPGPPTCESNMITDSLLKPFHYRYGPRLKFTKRLMSFQISLIGCTVVRMTTRNRTRLQNQSTSYTIAVQILLTIVISKMGKTINSKQFDITIKNKRSTIRADTDSWRG</sequence>
<evidence type="ECO:0000313" key="1">
    <source>
        <dbReference type="EMBL" id="MES1922584.1"/>
    </source>
</evidence>
<name>A0ABV2ASP5_9EUKA</name>
<comment type="caution">
    <text evidence="1">The sequence shown here is derived from an EMBL/GenBank/DDBJ whole genome shotgun (WGS) entry which is preliminary data.</text>
</comment>